<reference evidence="2" key="1">
    <citation type="journal article" date="2013" name="Genome Announc.">
        <title>Complete Chromosome Sequence of Carnobacterium maltaromaticum LMA 28.</title>
        <authorList>
            <person name="Cailliez-Grimal C."/>
            <person name="Chaillou S."/>
            <person name="Anba-Mondoloni J."/>
            <person name="Loux V."/>
            <person name="Afzal M.I."/>
            <person name="Rahman A."/>
            <person name="Kergourlay G."/>
            <person name="Champomier-Verges M.C."/>
            <person name="Zagorec M."/>
            <person name="Dalgaard P."/>
            <person name="Leisner J.J."/>
            <person name="Prevost H."/>
            <person name="Revol-Junelles A.M."/>
            <person name="Borges F."/>
        </authorList>
    </citation>
    <scope>NUCLEOTIDE SEQUENCE</scope>
    <source>
        <strain evidence="2">LMA28</strain>
    </source>
</reference>
<keyword evidence="2" id="KW-1185">Reference proteome</keyword>
<accession>K8E4Y9</accession>
<dbReference type="KEGG" id="cml:BN424_2154"/>
<dbReference type="OrthoDB" id="2347707at2"/>
<dbReference type="AlphaFoldDB" id="K8E4Y9"/>
<dbReference type="RefSeq" id="WP_015076746.1">
    <property type="nucleotide sequence ID" value="NC_019425.2"/>
</dbReference>
<gene>
    <name evidence="1" type="ORF">BN424_2154</name>
</gene>
<name>K8E4Y9_CARML</name>
<dbReference type="STRING" id="1234679.BN424_2154"/>
<evidence type="ECO:0000313" key="1">
    <source>
        <dbReference type="EMBL" id="CCO11594.2"/>
    </source>
</evidence>
<sequence length="71" mass="7948">MTELKMIDCEVKVLKEWKSAKLVGFYQCSYVKQSILIGEIGGVIAYPVALVCIDSHFQTVDANLVKLVIEE</sequence>
<proteinExistence type="predicted"/>
<organism evidence="1 2">
    <name type="scientific">Carnobacterium maltaromaticum LMA28</name>
    <dbReference type="NCBI Taxonomy" id="1234679"/>
    <lineage>
        <taxon>Bacteria</taxon>
        <taxon>Bacillati</taxon>
        <taxon>Bacillota</taxon>
        <taxon>Bacilli</taxon>
        <taxon>Lactobacillales</taxon>
        <taxon>Carnobacteriaceae</taxon>
        <taxon>Carnobacterium</taxon>
    </lineage>
</organism>
<dbReference type="EMBL" id="HE999757">
    <property type="protein sequence ID" value="CCO11594.2"/>
    <property type="molecule type" value="Genomic_DNA"/>
</dbReference>
<protein>
    <submittedName>
        <fullName evidence="1">Uncharacterized protein</fullName>
    </submittedName>
</protein>
<dbReference type="HOGENOM" id="CLU_2585466_0_0_9"/>
<dbReference type="Proteomes" id="UP000000212">
    <property type="component" value="Chromosome"/>
</dbReference>
<evidence type="ECO:0000313" key="2">
    <source>
        <dbReference type="Proteomes" id="UP000000212"/>
    </source>
</evidence>